<dbReference type="Pfam" id="PF07750">
    <property type="entry name" value="GcrA"/>
    <property type="match status" value="1"/>
</dbReference>
<evidence type="ECO:0000313" key="1">
    <source>
        <dbReference type="EMBL" id="HIR58001.1"/>
    </source>
</evidence>
<sequence length="139" mass="16126">MDKYQKEQIRSLRKEGMSYAEIARQINVSRDAVISFCRRNGLQEVKKPTSVVKTNATNVCRECGKSLIQVDGMKRRVFCSKECRVKWWKEHPEQLKHKAMYQYTCPHCGKLFSAYGNSKRKYCSHACYISDRFGGGADE</sequence>
<protein>
    <submittedName>
        <fullName evidence="1">Zinc finger MYND domain-containing protein</fullName>
    </submittedName>
</protein>
<dbReference type="EMBL" id="DVHF01000123">
    <property type="protein sequence ID" value="HIR58001.1"/>
    <property type="molecule type" value="Genomic_DNA"/>
</dbReference>
<dbReference type="InterPro" id="IPR011681">
    <property type="entry name" value="GcrA"/>
</dbReference>
<reference evidence="1" key="1">
    <citation type="submission" date="2020-10" db="EMBL/GenBank/DDBJ databases">
        <authorList>
            <person name="Gilroy R."/>
        </authorList>
    </citation>
    <scope>NUCLEOTIDE SEQUENCE</scope>
    <source>
        <strain evidence="1">ChiSjej1B19-7085</strain>
    </source>
</reference>
<reference evidence="1" key="2">
    <citation type="journal article" date="2021" name="PeerJ">
        <title>Extensive microbial diversity within the chicken gut microbiome revealed by metagenomics and culture.</title>
        <authorList>
            <person name="Gilroy R."/>
            <person name="Ravi A."/>
            <person name="Getino M."/>
            <person name="Pursley I."/>
            <person name="Horton D.L."/>
            <person name="Alikhan N.F."/>
            <person name="Baker D."/>
            <person name="Gharbi K."/>
            <person name="Hall N."/>
            <person name="Watson M."/>
            <person name="Adriaenssens E.M."/>
            <person name="Foster-Nyarko E."/>
            <person name="Jarju S."/>
            <person name="Secka A."/>
            <person name="Antonio M."/>
            <person name="Oren A."/>
            <person name="Chaudhuri R.R."/>
            <person name="La Ragione R."/>
            <person name="Hildebrand F."/>
            <person name="Pallen M.J."/>
        </authorList>
    </citation>
    <scope>NUCLEOTIDE SEQUENCE</scope>
    <source>
        <strain evidence="1">ChiSjej1B19-7085</strain>
    </source>
</reference>
<comment type="caution">
    <text evidence="1">The sequence shown here is derived from an EMBL/GenBank/DDBJ whole genome shotgun (WGS) entry which is preliminary data.</text>
</comment>
<name>A0A9D1DS47_9FIRM</name>
<accession>A0A9D1DS47</accession>
<organism evidence="1 2">
    <name type="scientific">Candidatus Gallacutalibacter pullicola</name>
    <dbReference type="NCBI Taxonomy" id="2840830"/>
    <lineage>
        <taxon>Bacteria</taxon>
        <taxon>Bacillati</taxon>
        <taxon>Bacillota</taxon>
        <taxon>Clostridia</taxon>
        <taxon>Eubacteriales</taxon>
        <taxon>Candidatus Gallacutalibacter</taxon>
    </lineage>
</organism>
<evidence type="ECO:0000313" key="2">
    <source>
        <dbReference type="Proteomes" id="UP000886785"/>
    </source>
</evidence>
<dbReference type="Gene3D" id="1.10.10.60">
    <property type="entry name" value="Homeodomain-like"/>
    <property type="match status" value="1"/>
</dbReference>
<proteinExistence type="predicted"/>
<gene>
    <name evidence="1" type="ORF">IAA54_10055</name>
</gene>
<dbReference type="AlphaFoldDB" id="A0A9D1DS47"/>
<dbReference type="Proteomes" id="UP000886785">
    <property type="component" value="Unassembled WGS sequence"/>
</dbReference>